<sequence>MAGNKRNQDIFQTSDSNYSNDKESICWKYFEPFKIPKEYGTETKCTIPGCTTKYLWCGSTSNHVGHLKNKHGIIKSSTPLTTKISTTNFINSELEINIPLIKFIISSGAPLNIVDNLKSAGFINPQYELPTSDIIEEQINKAYNRLFLQLKSQAQQEKSTMILINTIEIEEYVYTIFTCNWLTKDFAFHKILLCVKKFYSVRLDESYFDEVYEAFENLKEWAKQNSNSQEMSEIIKVIKNATYNLYGIGIFDYSTIIDIQNAGKIKCDCDYHKIAFLKLMKHPFIQLINNYNSYEDFFIRNEGKRYKELLLDSLPFSIFSNLLQLFKPLENIICSDHEISIKEGLDLEDKIAINADNMLKEPMLNDLEHEALKSFLKYIPLFLESNPFFIRQIASFLDPRSKLDEISPVIKKYMLKKCQAYYLKNNDLDKSIQEANKELECYHNRPQSSFDEDVVPYEWWQGSKQMLPGLAMIAKEYLIILTMDNEDPIEESDIKRLLVTYGDDMADKISFLQYNKKYIDQYL</sequence>
<evidence type="ECO:0000313" key="1">
    <source>
        <dbReference type="EMBL" id="CAG8479086.1"/>
    </source>
</evidence>
<evidence type="ECO:0000313" key="2">
    <source>
        <dbReference type="Proteomes" id="UP000789860"/>
    </source>
</evidence>
<keyword evidence="2" id="KW-1185">Reference proteome</keyword>
<organism evidence="1 2">
    <name type="scientific">Scutellospora calospora</name>
    <dbReference type="NCBI Taxonomy" id="85575"/>
    <lineage>
        <taxon>Eukaryota</taxon>
        <taxon>Fungi</taxon>
        <taxon>Fungi incertae sedis</taxon>
        <taxon>Mucoromycota</taxon>
        <taxon>Glomeromycotina</taxon>
        <taxon>Glomeromycetes</taxon>
        <taxon>Diversisporales</taxon>
        <taxon>Gigasporaceae</taxon>
        <taxon>Scutellospora</taxon>
    </lineage>
</organism>
<accession>A0ACA9KL56</accession>
<reference evidence="1" key="1">
    <citation type="submission" date="2021-06" db="EMBL/GenBank/DDBJ databases">
        <authorList>
            <person name="Kallberg Y."/>
            <person name="Tangrot J."/>
            <person name="Rosling A."/>
        </authorList>
    </citation>
    <scope>NUCLEOTIDE SEQUENCE</scope>
    <source>
        <strain evidence="1">AU212A</strain>
    </source>
</reference>
<comment type="caution">
    <text evidence="1">The sequence shown here is derived from an EMBL/GenBank/DDBJ whole genome shotgun (WGS) entry which is preliminary data.</text>
</comment>
<name>A0ACA9KL56_9GLOM</name>
<gene>
    <name evidence="1" type="ORF">SCALOS_LOCUS2349</name>
</gene>
<proteinExistence type="predicted"/>
<protein>
    <submittedName>
        <fullName evidence="1">754_t:CDS:1</fullName>
    </submittedName>
</protein>
<dbReference type="EMBL" id="CAJVPM010002052">
    <property type="protein sequence ID" value="CAG8479086.1"/>
    <property type="molecule type" value="Genomic_DNA"/>
</dbReference>
<dbReference type="Proteomes" id="UP000789860">
    <property type="component" value="Unassembled WGS sequence"/>
</dbReference>